<dbReference type="PANTHER" id="PTHR37694">
    <property type="entry name" value="SLR8022 PROTEIN"/>
    <property type="match status" value="1"/>
</dbReference>
<dbReference type="AlphaFoldDB" id="A0A5B0E3C7"/>
<reference evidence="1 2" key="1">
    <citation type="submission" date="2019-07" db="EMBL/GenBank/DDBJ databases">
        <title>Analysis of the biochemical properties, biological activity and biotechnological potential of siderophores and biosurfactants produced by Antarctic psychrotolerant bacteria.</title>
        <authorList>
            <person name="Styczynski M."/>
            <person name="Krucon T."/>
            <person name="Decewicz P."/>
            <person name="Dziewit L."/>
        </authorList>
    </citation>
    <scope>NUCLEOTIDE SEQUENCE [LARGE SCALE GENOMIC DNA]</scope>
    <source>
        <strain evidence="1 2">ANT_H27</strain>
    </source>
</reference>
<name>A0A5B0E3C7_9MICC</name>
<dbReference type="Gene3D" id="2.60.120.10">
    <property type="entry name" value="Jelly Rolls"/>
    <property type="match status" value="1"/>
</dbReference>
<evidence type="ECO:0000313" key="2">
    <source>
        <dbReference type="Proteomes" id="UP000323856"/>
    </source>
</evidence>
<dbReference type="InterPro" id="IPR014710">
    <property type="entry name" value="RmlC-like_jellyroll"/>
</dbReference>
<comment type="caution">
    <text evidence="1">The sequence shown here is derived from an EMBL/GenBank/DDBJ whole genome shotgun (WGS) entry which is preliminary data.</text>
</comment>
<dbReference type="Proteomes" id="UP000323856">
    <property type="component" value="Unassembled WGS sequence"/>
</dbReference>
<organism evidence="1 2">
    <name type="scientific">Paeniglutamicibacter gangotriensis</name>
    <dbReference type="NCBI Taxonomy" id="254787"/>
    <lineage>
        <taxon>Bacteria</taxon>
        <taxon>Bacillati</taxon>
        <taxon>Actinomycetota</taxon>
        <taxon>Actinomycetes</taxon>
        <taxon>Micrococcales</taxon>
        <taxon>Micrococcaceae</taxon>
        <taxon>Paeniglutamicibacter</taxon>
    </lineage>
</organism>
<sequence>MRRKTSLTALARHELEHAMSAASGRSAATVQGGHDRMLRQTVIGIRAGESLKVGESPSEATLQVLTGRVILHSGGRQSPGWIGDLLIVPDAPHSLEAVENSAVLLTVAKRMPALPDLVLAAASDAGVQ</sequence>
<evidence type="ECO:0000313" key="1">
    <source>
        <dbReference type="EMBL" id="KAA0973444.1"/>
    </source>
</evidence>
<dbReference type="EMBL" id="VOBL01000026">
    <property type="protein sequence ID" value="KAA0973444.1"/>
    <property type="molecule type" value="Genomic_DNA"/>
</dbReference>
<gene>
    <name evidence="1" type="ORF">FQ154_18150</name>
</gene>
<proteinExistence type="predicted"/>
<dbReference type="OrthoDB" id="5190473at2"/>
<dbReference type="PANTHER" id="PTHR37694:SF1">
    <property type="entry name" value="SLR8022 PROTEIN"/>
    <property type="match status" value="1"/>
</dbReference>
<accession>A0A5B0E3C7</accession>
<protein>
    <submittedName>
        <fullName evidence="1">LuxR family transcriptional regulator</fullName>
    </submittedName>
</protein>